<sequence length="461" mass="50625">MRKLYGVCSVAVAGLILGCAHTASRGELDRFQQAYYAKNHQQADQVSKAALKEDKKQKDAPLWNLEDGVNAFMMGQYKASLDTLDKANKTFDTNFKSMEKGIAKAGAATLGSAINVPYEGHMYEWTLTNYYMALDYAFLGNKQDARVEFNRTIDRERRIKEAYKKQIKKTQEEMEKAKQKNGAMFSKLTAGTAGWQSELDKTFSNLAQFKTYTGFINPLVDYVSGLFFASTGDSKGIDDLKEAYGVSQNKIVGEDLKNFMDHTKEKFTWVIVEDGKQPTLGEFKMPSINLALPKLKDGQAFHTNFSVVVDGKSEKMGVLSNFNVVVQKEFQTTLPVIRGRAISSAILKTAAGKGMETAGQFVPGVGGAVTSGLGSVMRSVNKASTAADTRGSNVFPSMVYLGRVDNKAHKFSIQIDNLHQDFTIAPCNGKPAAAGQVCGDTNNIIFVRTFPNDLNVKSLSL</sequence>
<evidence type="ECO:0000313" key="2">
    <source>
        <dbReference type="EMBL" id="BCZ18457.1"/>
    </source>
</evidence>
<feature type="coiled-coil region" evidence="1">
    <location>
        <begin position="153"/>
        <end position="187"/>
    </location>
</feature>
<evidence type="ECO:0000313" key="3">
    <source>
        <dbReference type="Proteomes" id="UP000826146"/>
    </source>
</evidence>
<gene>
    <name evidence="2" type="ORF">NHP190012_00990</name>
</gene>
<evidence type="ECO:0000256" key="1">
    <source>
        <dbReference type="SAM" id="Coils"/>
    </source>
</evidence>
<keyword evidence="1" id="KW-0175">Coiled coil</keyword>
<dbReference type="EMBL" id="AP024819">
    <property type="protein sequence ID" value="BCZ18457.1"/>
    <property type="molecule type" value="Genomic_DNA"/>
</dbReference>
<protein>
    <submittedName>
        <fullName evidence="2">Lipoprotein</fullName>
    </submittedName>
</protein>
<keyword evidence="3" id="KW-1185">Reference proteome</keyword>
<organism evidence="2 3">
    <name type="scientific">Helicobacter gastrofelis</name>
    <dbReference type="NCBI Taxonomy" id="2849642"/>
    <lineage>
        <taxon>Bacteria</taxon>
        <taxon>Pseudomonadati</taxon>
        <taxon>Campylobacterota</taxon>
        <taxon>Epsilonproteobacteria</taxon>
        <taxon>Campylobacterales</taxon>
        <taxon>Helicobacteraceae</taxon>
        <taxon>Helicobacter</taxon>
    </lineage>
</organism>
<dbReference type="RefSeq" id="WP_221271998.1">
    <property type="nucleotide sequence ID" value="NZ_AP024819.1"/>
</dbReference>
<dbReference type="Proteomes" id="UP000826146">
    <property type="component" value="Chromosome"/>
</dbReference>
<keyword evidence="2" id="KW-0449">Lipoprotein</keyword>
<accession>A0ABN6I632</accession>
<name>A0ABN6I632_9HELI</name>
<proteinExistence type="predicted"/>
<dbReference type="PROSITE" id="PS51257">
    <property type="entry name" value="PROKAR_LIPOPROTEIN"/>
    <property type="match status" value="1"/>
</dbReference>
<reference evidence="2 3" key="1">
    <citation type="submission" date="2021-07" db="EMBL/GenBank/DDBJ databases">
        <title>Novel Helicobacter sp. Isolated from a cat.</title>
        <authorList>
            <person name="Rimbara E."/>
            <person name="Suzuki M."/>
        </authorList>
    </citation>
    <scope>NUCLEOTIDE SEQUENCE [LARGE SCALE GENOMIC DNA]</scope>
    <source>
        <strain evidence="3">NHP19-012</strain>
    </source>
</reference>